<sequence>MKYKIIQILKLVFNVLNNPRNAYIYYELFRITKIKRYKKFNTKILNKNITVLDSKSFLATYREIFQHEIYKFKTNAEIPLIIDCGANIGLSVIYFKQQYPNSKIIAFEPDEKIYNILNNNIQSFDFKNIQTIKRGISNKECEINFFQEGADGGRIAQKDDENNITKIKTTRLINYLQQPIDMLKIDIEGSEYEVLLDSQEYLKNVKNLFIEYHSFYKKEQKLDEVLNIIKKAGFRYYIGPSGTPLHNPLYKRVVELSMDIQLNIFAYRK</sequence>
<evidence type="ECO:0000313" key="3">
    <source>
        <dbReference type="Proteomes" id="UP000177579"/>
    </source>
</evidence>
<dbReference type="AlphaFoldDB" id="A0A1F5TS41"/>
<accession>A0A1F5TS41</accession>
<dbReference type="InterPro" id="IPR006342">
    <property type="entry name" value="FkbM_mtfrase"/>
</dbReference>
<dbReference type="InterPro" id="IPR052514">
    <property type="entry name" value="SAM-dependent_MTase"/>
</dbReference>
<dbReference type="PANTHER" id="PTHR34203:SF15">
    <property type="entry name" value="SLL1173 PROTEIN"/>
    <property type="match status" value="1"/>
</dbReference>
<dbReference type="Pfam" id="PF05050">
    <property type="entry name" value="Methyltransf_21"/>
    <property type="match status" value="1"/>
</dbReference>
<reference evidence="2 3" key="1">
    <citation type="journal article" date="2016" name="Nat. Commun.">
        <title>Thousands of microbial genomes shed light on interconnected biogeochemical processes in an aquifer system.</title>
        <authorList>
            <person name="Anantharaman K."/>
            <person name="Brown C.T."/>
            <person name="Hug L.A."/>
            <person name="Sharon I."/>
            <person name="Castelle C.J."/>
            <person name="Probst A.J."/>
            <person name="Thomas B.C."/>
            <person name="Singh A."/>
            <person name="Wilkins M.J."/>
            <person name="Karaoz U."/>
            <person name="Brodie E.L."/>
            <person name="Williams K.H."/>
            <person name="Hubbard S.S."/>
            <person name="Banfield J.F."/>
        </authorList>
    </citation>
    <scope>NUCLEOTIDE SEQUENCE [LARGE SCALE GENOMIC DNA]</scope>
</reference>
<organism evidence="2 3">
    <name type="scientific">Candidatus Falkowbacteria bacterium RIFOXYD2_FULL_34_120</name>
    <dbReference type="NCBI Taxonomy" id="1798007"/>
    <lineage>
        <taxon>Bacteria</taxon>
        <taxon>Candidatus Falkowiibacteriota</taxon>
    </lineage>
</organism>
<dbReference type="NCBIfam" id="TIGR01444">
    <property type="entry name" value="fkbM_fam"/>
    <property type="match status" value="1"/>
</dbReference>
<dbReference type="Proteomes" id="UP000177579">
    <property type="component" value="Unassembled WGS sequence"/>
</dbReference>
<protein>
    <recommendedName>
        <fullName evidence="1">Methyltransferase FkbM domain-containing protein</fullName>
    </recommendedName>
</protein>
<feature type="domain" description="Methyltransferase FkbM" evidence="1">
    <location>
        <begin position="83"/>
        <end position="236"/>
    </location>
</feature>
<dbReference type="Gene3D" id="3.40.50.150">
    <property type="entry name" value="Vaccinia Virus protein VP39"/>
    <property type="match status" value="1"/>
</dbReference>
<evidence type="ECO:0000259" key="1">
    <source>
        <dbReference type="Pfam" id="PF05050"/>
    </source>
</evidence>
<comment type="caution">
    <text evidence="2">The sequence shown here is derived from an EMBL/GenBank/DDBJ whole genome shotgun (WGS) entry which is preliminary data.</text>
</comment>
<dbReference type="InterPro" id="IPR029063">
    <property type="entry name" value="SAM-dependent_MTases_sf"/>
</dbReference>
<proteinExistence type="predicted"/>
<gene>
    <name evidence="2" type="ORF">A2531_06380</name>
</gene>
<dbReference type="PANTHER" id="PTHR34203">
    <property type="entry name" value="METHYLTRANSFERASE, FKBM FAMILY PROTEIN"/>
    <property type="match status" value="1"/>
</dbReference>
<evidence type="ECO:0000313" key="2">
    <source>
        <dbReference type="EMBL" id="OGF41638.1"/>
    </source>
</evidence>
<name>A0A1F5TS41_9BACT</name>
<dbReference type="SUPFAM" id="SSF53335">
    <property type="entry name" value="S-adenosyl-L-methionine-dependent methyltransferases"/>
    <property type="match status" value="1"/>
</dbReference>
<dbReference type="EMBL" id="MFGO01000007">
    <property type="protein sequence ID" value="OGF41638.1"/>
    <property type="molecule type" value="Genomic_DNA"/>
</dbReference>